<keyword evidence="12" id="KW-0963">Cytoplasm</keyword>
<dbReference type="RefSeq" id="WP_251518176.1">
    <property type="nucleotide sequence ID" value="NZ_CP128355.1"/>
</dbReference>
<evidence type="ECO:0000256" key="5">
    <source>
        <dbReference type="ARBA" id="ARBA00022723"/>
    </source>
</evidence>
<dbReference type="InterPro" id="IPR029056">
    <property type="entry name" value="Ribokinase-like"/>
</dbReference>
<feature type="binding site" evidence="12">
    <location>
        <begin position="209"/>
        <end position="214"/>
    </location>
    <ligand>
        <name>ATP</name>
        <dbReference type="ChEBI" id="CHEBI:30616"/>
    </ligand>
</feature>
<comment type="subunit">
    <text evidence="12">Homodimer.</text>
</comment>
<dbReference type="InterPro" id="IPR002139">
    <property type="entry name" value="Ribo/fructo_kinase"/>
</dbReference>
<feature type="binding site" evidence="12">
    <location>
        <position position="183"/>
    </location>
    <ligand>
        <name>ATP</name>
        <dbReference type="ChEBI" id="CHEBI:30616"/>
    </ligand>
</feature>
<organism evidence="14 15">
    <name type="scientific">Staphylococcus hsinchuensis</name>
    <dbReference type="NCBI Taxonomy" id="3051183"/>
    <lineage>
        <taxon>Bacteria</taxon>
        <taxon>Bacillati</taxon>
        <taxon>Bacillota</taxon>
        <taxon>Bacilli</taxon>
        <taxon>Bacillales</taxon>
        <taxon>Staphylococcaceae</taxon>
        <taxon>Staphylococcus</taxon>
    </lineage>
</organism>
<reference evidence="14 15" key="1">
    <citation type="journal article" date="2024" name="Pathogens">
        <title>Staphylococcus hsinchuensis sp. nov., Isolated from Soymilk.</title>
        <authorList>
            <person name="Wang Y.T."/>
            <person name="Lin Y.C."/>
            <person name="Hsieh Y.H."/>
            <person name="Lin Y.T."/>
            <person name="Hamada M."/>
            <person name="Chen C.C."/>
            <person name="Liou J.S."/>
            <person name="Lee A.Y."/>
            <person name="Zhang W.L."/>
            <person name="Chen Y.T."/>
            <person name="Huang C.H."/>
        </authorList>
    </citation>
    <scope>NUCLEOTIDE SEQUENCE [LARGE SCALE GENOMIC DNA]</scope>
    <source>
        <strain evidence="14 15">H164</strain>
    </source>
</reference>
<feature type="active site" description="Proton acceptor" evidence="12">
    <location>
        <position position="240"/>
    </location>
</feature>
<evidence type="ECO:0000256" key="1">
    <source>
        <dbReference type="ARBA" id="ARBA00005380"/>
    </source>
</evidence>
<feature type="binding site" evidence="12">
    <location>
        <position position="270"/>
    </location>
    <ligand>
        <name>K(+)</name>
        <dbReference type="ChEBI" id="CHEBI:29103"/>
    </ligand>
</feature>
<comment type="function">
    <text evidence="12">Catalyzes the phosphorylation of ribose at O-5 in a reaction requiring ATP and magnesium. The resulting D-ribose-5-phosphate can then be used either for sythesis of nucleotides, histidine, and tryptophan, or as a component of the pentose phosphate pathway.</text>
</comment>
<evidence type="ECO:0000256" key="12">
    <source>
        <dbReference type="HAMAP-Rule" id="MF_01987"/>
    </source>
</evidence>
<proteinExistence type="inferred from homology"/>
<evidence type="ECO:0000256" key="4">
    <source>
        <dbReference type="ARBA" id="ARBA00022679"/>
    </source>
</evidence>
<comment type="subcellular location">
    <subcellularLocation>
        <location evidence="12">Cytoplasm</location>
    </subcellularLocation>
</comment>
<feature type="binding site" evidence="12">
    <location>
        <position position="240"/>
    </location>
    <ligand>
        <name>substrate</name>
    </ligand>
</feature>
<keyword evidence="8 12" id="KW-0067">ATP-binding</keyword>
<dbReference type="Pfam" id="PF00294">
    <property type="entry name" value="PfkB"/>
    <property type="match status" value="1"/>
</dbReference>
<comment type="activity regulation">
    <text evidence="12">Activated by a monovalent cation that binds near, but not in, the active site. The most likely occupant of the site in vivo is potassium. Ion binding induces a conformational change that may alter substrate affinity.</text>
</comment>
<evidence type="ECO:0000256" key="3">
    <source>
        <dbReference type="ARBA" id="ARBA00016943"/>
    </source>
</evidence>
<dbReference type="PROSITE" id="PS00584">
    <property type="entry name" value="PFKB_KINASES_2"/>
    <property type="match status" value="1"/>
</dbReference>
<keyword evidence="6 12" id="KW-0547">Nucleotide-binding</keyword>
<feature type="binding site" evidence="12">
    <location>
        <begin position="239"/>
        <end position="240"/>
    </location>
    <ligand>
        <name>ATP</name>
        <dbReference type="ChEBI" id="CHEBI:30616"/>
    </ligand>
</feature>
<evidence type="ECO:0000256" key="8">
    <source>
        <dbReference type="ARBA" id="ARBA00022840"/>
    </source>
</evidence>
<sequence length="287" mass="31050">MGNIVVIGSASIDLVVKTSVLPNTGETVMGDTFFTNPGGKGANQAIAAARLSDKVYMIGAVGEDAHGQQIIDNLKQNNVDTYFMDTIKNENSGTAHITLYENDNRIIVVPGANNYVTPENVLPKIKQFQAGDIIIMQQEIPEDTITAVVNYASNHGMKVILNPAPYRPLNPEIISKVDWLTPNESESQLLFNHKETQALAQLPNKLIITQGALGASFYNDSQYHIDGYRRDVIDTTGAGDTFNGALAVALNENKALADAIDFANLAASFSITDYGAQGAMPYRKDLD</sequence>
<comment type="cofactor">
    <cofactor evidence="12">
        <name>Mg(2+)</name>
        <dbReference type="ChEBI" id="CHEBI:18420"/>
    </cofactor>
    <text evidence="12">Requires a divalent cation, most likely magnesium in vivo, as an electrophilic catalyst to aid phosphoryl group transfer. It is the chelate of the metal and the nucleotide that is the actual substrate.</text>
</comment>
<evidence type="ECO:0000256" key="11">
    <source>
        <dbReference type="ARBA" id="ARBA00023277"/>
    </source>
</evidence>
<comment type="pathway">
    <text evidence="12">Carbohydrate metabolism; D-ribose degradation; D-ribose 5-phosphate from beta-D-ribopyranose: step 2/2.</text>
</comment>
<protein>
    <recommendedName>
        <fullName evidence="3 12">Ribokinase</fullName>
        <shortName evidence="12">RK</shortName>
        <ecNumber evidence="2 12">2.7.1.15</ecNumber>
    </recommendedName>
</protein>
<evidence type="ECO:0000313" key="15">
    <source>
        <dbReference type="Proteomes" id="UP001436297"/>
    </source>
</evidence>
<feature type="binding site" evidence="12">
    <location>
        <position position="275"/>
    </location>
    <ligand>
        <name>K(+)</name>
        <dbReference type="ChEBI" id="CHEBI:29103"/>
    </ligand>
</feature>
<gene>
    <name evidence="12 14" type="primary">rbsK</name>
    <name evidence="14" type="ORF">QQM35_00400</name>
</gene>
<dbReference type="Gene3D" id="3.40.1190.20">
    <property type="match status" value="1"/>
</dbReference>
<comment type="similarity">
    <text evidence="1">Belongs to the carbohydrate kinase pfkB family.</text>
</comment>
<feature type="binding site" evidence="12">
    <location>
        <position position="139"/>
    </location>
    <ligand>
        <name>substrate</name>
    </ligand>
</feature>
<evidence type="ECO:0000259" key="13">
    <source>
        <dbReference type="Pfam" id="PF00294"/>
    </source>
</evidence>
<comment type="catalytic activity">
    <reaction evidence="12">
        <text>D-ribose + ATP = D-ribose 5-phosphate + ADP + H(+)</text>
        <dbReference type="Rhea" id="RHEA:13697"/>
        <dbReference type="ChEBI" id="CHEBI:15378"/>
        <dbReference type="ChEBI" id="CHEBI:30616"/>
        <dbReference type="ChEBI" id="CHEBI:47013"/>
        <dbReference type="ChEBI" id="CHEBI:78346"/>
        <dbReference type="ChEBI" id="CHEBI:456216"/>
        <dbReference type="EC" id="2.7.1.15"/>
    </reaction>
</comment>
<dbReference type="Proteomes" id="UP001436297">
    <property type="component" value="Chromosome"/>
</dbReference>
<evidence type="ECO:0000313" key="14">
    <source>
        <dbReference type="EMBL" id="XAF70619.1"/>
    </source>
</evidence>
<feature type="binding site" evidence="12">
    <location>
        <position position="273"/>
    </location>
    <ligand>
        <name>K(+)</name>
        <dbReference type="ChEBI" id="CHEBI:29103"/>
    </ligand>
</feature>
<comment type="similarity">
    <text evidence="12">Belongs to the carbohydrate kinase PfkB family. Ribokinase subfamily.</text>
</comment>
<dbReference type="InterPro" id="IPR011611">
    <property type="entry name" value="PfkB_dom"/>
</dbReference>
<feature type="domain" description="Carbohydrate kinase PfkB" evidence="13">
    <location>
        <begin position="2"/>
        <end position="281"/>
    </location>
</feature>
<evidence type="ECO:0000256" key="9">
    <source>
        <dbReference type="ARBA" id="ARBA00022842"/>
    </source>
</evidence>
<keyword evidence="9 12" id="KW-0460">Magnesium</keyword>
<evidence type="ECO:0000256" key="6">
    <source>
        <dbReference type="ARBA" id="ARBA00022741"/>
    </source>
</evidence>
<dbReference type="CDD" id="cd01174">
    <property type="entry name" value="ribokinase"/>
    <property type="match status" value="1"/>
</dbReference>
<keyword evidence="10 12" id="KW-0630">Potassium</keyword>
<keyword evidence="5 12" id="KW-0479">Metal-binding</keyword>
<comment type="caution">
    <text evidence="12">Lacks conserved residue(s) required for the propagation of feature annotation.</text>
</comment>
<dbReference type="PANTHER" id="PTHR10584:SF166">
    <property type="entry name" value="RIBOKINASE"/>
    <property type="match status" value="1"/>
</dbReference>
<keyword evidence="11 12" id="KW-0119">Carbohydrate metabolism</keyword>
<keyword evidence="7 12" id="KW-0418">Kinase</keyword>
<dbReference type="EMBL" id="CP128355">
    <property type="protein sequence ID" value="XAF70619.1"/>
    <property type="molecule type" value="Genomic_DNA"/>
</dbReference>
<evidence type="ECO:0000256" key="2">
    <source>
        <dbReference type="ARBA" id="ARBA00012035"/>
    </source>
</evidence>
<dbReference type="InterPro" id="IPR002173">
    <property type="entry name" value="Carboh/pur_kinase_PfkB_CS"/>
</dbReference>
<feature type="binding site" evidence="12">
    <location>
        <begin position="39"/>
        <end position="43"/>
    </location>
    <ligand>
        <name>substrate</name>
    </ligand>
</feature>
<dbReference type="HAMAP" id="MF_01987">
    <property type="entry name" value="Ribokinase"/>
    <property type="match status" value="1"/>
</dbReference>
<dbReference type="NCBIfam" id="TIGR02152">
    <property type="entry name" value="D_ribokin_bact"/>
    <property type="match status" value="1"/>
</dbReference>
<feature type="binding site" evidence="12">
    <location>
        <position position="264"/>
    </location>
    <ligand>
        <name>ATP</name>
        <dbReference type="ChEBI" id="CHEBI:30616"/>
    </ligand>
</feature>
<dbReference type="PRINTS" id="PR00990">
    <property type="entry name" value="RIBOKINASE"/>
</dbReference>
<keyword evidence="15" id="KW-1185">Reference proteome</keyword>
<feature type="binding site" evidence="12">
    <location>
        <position position="236"/>
    </location>
    <ligand>
        <name>K(+)</name>
        <dbReference type="ChEBI" id="CHEBI:29103"/>
    </ligand>
</feature>
<feature type="binding site" evidence="12">
    <location>
        <begin position="11"/>
        <end position="13"/>
    </location>
    <ligand>
        <name>substrate</name>
    </ligand>
</feature>
<dbReference type="SUPFAM" id="SSF53613">
    <property type="entry name" value="Ribokinase-like"/>
    <property type="match status" value="1"/>
</dbReference>
<dbReference type="GO" id="GO:0004747">
    <property type="term" value="F:ribokinase activity"/>
    <property type="evidence" value="ECO:0007669"/>
    <property type="project" value="UniProtKB-EC"/>
</dbReference>
<keyword evidence="4 12" id="KW-0808">Transferase</keyword>
<accession>A0ABZ3EE15</accession>
<evidence type="ECO:0000256" key="7">
    <source>
        <dbReference type="ARBA" id="ARBA00022777"/>
    </source>
</evidence>
<dbReference type="PANTHER" id="PTHR10584">
    <property type="entry name" value="SUGAR KINASE"/>
    <property type="match status" value="1"/>
</dbReference>
<dbReference type="InterPro" id="IPR011877">
    <property type="entry name" value="Ribokinase"/>
</dbReference>
<name>A0ABZ3EE15_9STAP</name>
<dbReference type="EC" id="2.7.1.15" evidence="2 12"/>
<evidence type="ECO:0000256" key="10">
    <source>
        <dbReference type="ARBA" id="ARBA00022958"/>
    </source>
</evidence>
<feature type="binding site" evidence="12">
    <location>
        <position position="234"/>
    </location>
    <ligand>
        <name>K(+)</name>
        <dbReference type="ChEBI" id="CHEBI:29103"/>
    </ligand>
</feature>